<keyword evidence="4" id="KW-0804">Transcription</keyword>
<dbReference type="PRINTS" id="PR00040">
    <property type="entry name" value="HTHMERR"/>
</dbReference>
<dbReference type="SMART" id="SM00422">
    <property type="entry name" value="HTH_MERR"/>
    <property type="match status" value="1"/>
</dbReference>
<gene>
    <name evidence="6" type="ORF">DYU11_32405</name>
</gene>
<dbReference type="Pfam" id="PF13411">
    <property type="entry name" value="MerR_1"/>
    <property type="match status" value="1"/>
</dbReference>
<dbReference type="GO" id="GO:0003700">
    <property type="term" value="F:DNA-binding transcription factor activity"/>
    <property type="evidence" value="ECO:0007669"/>
    <property type="project" value="InterPro"/>
</dbReference>
<evidence type="ECO:0000256" key="4">
    <source>
        <dbReference type="ARBA" id="ARBA00023163"/>
    </source>
</evidence>
<evidence type="ECO:0000256" key="2">
    <source>
        <dbReference type="ARBA" id="ARBA00023015"/>
    </source>
</evidence>
<dbReference type="Gene3D" id="1.10.1660.10">
    <property type="match status" value="1"/>
</dbReference>
<dbReference type="PROSITE" id="PS50937">
    <property type="entry name" value="HTH_MERR_2"/>
    <property type="match status" value="1"/>
</dbReference>
<dbReference type="PANTHER" id="PTHR30204">
    <property type="entry name" value="REDOX-CYCLING DRUG-SENSING TRANSCRIPTIONAL ACTIVATOR SOXR"/>
    <property type="match status" value="1"/>
</dbReference>
<dbReference type="InterPro" id="IPR009061">
    <property type="entry name" value="DNA-bd_dom_put_sf"/>
</dbReference>
<dbReference type="PANTHER" id="PTHR30204:SF69">
    <property type="entry name" value="MERR-FAMILY TRANSCRIPTIONAL REGULATOR"/>
    <property type="match status" value="1"/>
</dbReference>
<dbReference type="RefSeq" id="WP_119671914.1">
    <property type="nucleotide sequence ID" value="NZ_QXED01000019.1"/>
</dbReference>
<feature type="domain" description="HTH merR-type" evidence="5">
    <location>
        <begin position="1"/>
        <end position="68"/>
    </location>
</feature>
<organism evidence="6 7">
    <name type="scientific">Fibrisoma montanum</name>
    <dbReference type="NCBI Taxonomy" id="2305895"/>
    <lineage>
        <taxon>Bacteria</taxon>
        <taxon>Pseudomonadati</taxon>
        <taxon>Bacteroidota</taxon>
        <taxon>Cytophagia</taxon>
        <taxon>Cytophagales</taxon>
        <taxon>Spirosomataceae</taxon>
        <taxon>Fibrisoma</taxon>
    </lineage>
</organism>
<evidence type="ECO:0000256" key="3">
    <source>
        <dbReference type="ARBA" id="ARBA00023125"/>
    </source>
</evidence>
<keyword evidence="7" id="KW-1185">Reference proteome</keyword>
<dbReference type="AlphaFoldDB" id="A0A418LVW1"/>
<accession>A0A418LVW1</accession>
<dbReference type="GO" id="GO:0003677">
    <property type="term" value="F:DNA binding"/>
    <property type="evidence" value="ECO:0007669"/>
    <property type="project" value="UniProtKB-KW"/>
</dbReference>
<dbReference type="SUPFAM" id="SSF46955">
    <property type="entry name" value="Putative DNA-binding domain"/>
    <property type="match status" value="1"/>
</dbReference>
<dbReference type="InterPro" id="IPR000551">
    <property type="entry name" value="MerR-type_HTH_dom"/>
</dbReference>
<dbReference type="OrthoDB" id="9791488at2"/>
<keyword evidence="1" id="KW-0678">Repressor</keyword>
<evidence type="ECO:0000256" key="1">
    <source>
        <dbReference type="ARBA" id="ARBA00022491"/>
    </source>
</evidence>
<keyword evidence="3" id="KW-0238">DNA-binding</keyword>
<dbReference type="InterPro" id="IPR047057">
    <property type="entry name" value="MerR_fam"/>
</dbReference>
<evidence type="ECO:0000313" key="7">
    <source>
        <dbReference type="Proteomes" id="UP000283523"/>
    </source>
</evidence>
<dbReference type="EMBL" id="QXED01000019">
    <property type="protein sequence ID" value="RIV17393.1"/>
    <property type="molecule type" value="Genomic_DNA"/>
</dbReference>
<evidence type="ECO:0000313" key="6">
    <source>
        <dbReference type="EMBL" id="RIV17393.1"/>
    </source>
</evidence>
<reference evidence="6 7" key="1">
    <citation type="submission" date="2018-08" db="EMBL/GenBank/DDBJ databases">
        <title>Fibrisoma montanum sp. nov., isolated from Danxia mountain soil.</title>
        <authorList>
            <person name="Huang Y."/>
        </authorList>
    </citation>
    <scope>NUCLEOTIDE SEQUENCE [LARGE SCALE GENOMIC DNA]</scope>
    <source>
        <strain evidence="6 7">HYT19</strain>
    </source>
</reference>
<comment type="caution">
    <text evidence="6">The sequence shown here is derived from an EMBL/GenBank/DDBJ whole genome shotgun (WGS) entry which is preliminary data.</text>
</comment>
<evidence type="ECO:0000259" key="5">
    <source>
        <dbReference type="PROSITE" id="PS50937"/>
    </source>
</evidence>
<keyword evidence="2" id="KW-0805">Transcription regulation</keyword>
<proteinExistence type="predicted"/>
<protein>
    <submittedName>
        <fullName evidence="6">MerR family transcriptional regulator</fullName>
    </submittedName>
</protein>
<sequence>MHIGELAERTGFTHDTIRFYGKLGLLPVNRTGNGFKQYTDWHVVRLLQIKYAKAMGFSLQQIRATIDSWETGDLSVADKLSVLHEQLNHLDRAIAEIDQVKAYVRYKIDLIQTGQPDDDLINRFLTDGLPVLVPAGESAETA</sequence>
<dbReference type="Proteomes" id="UP000283523">
    <property type="component" value="Unassembled WGS sequence"/>
</dbReference>
<name>A0A418LVW1_9BACT</name>